<accession>A0A8G1VY18</accession>
<dbReference type="VEuPathDB" id="FungiDB:BO72DRAFT_497573"/>
<dbReference type="AlphaFoldDB" id="A0A8G1VY18"/>
<sequence>MLVGFTTASRVLVEQGGTSLNTITPSLATVSRYQDLHFFSSQASVTVRRFPRVDLRQTGHVSHSWPGIKFNTITPSLATVFCPKTSISSPDAIEVLPKVHATRGREVLEDEVVTPMGWDRWMIDIAATRIGWPLWDGRMCLRDARHKTAPTPLITPARALKFRVAFPSVTVVNPDRDLHAGGSWPRLPEQTYCQWGLRDAAVQHHCLGQPAPQ</sequence>
<evidence type="ECO:0000313" key="2">
    <source>
        <dbReference type="Proteomes" id="UP000249789"/>
    </source>
</evidence>
<proteinExistence type="predicted"/>
<dbReference type="Proteomes" id="UP000249789">
    <property type="component" value="Unassembled WGS sequence"/>
</dbReference>
<dbReference type="GeneID" id="63866031"/>
<evidence type="ECO:0000313" key="1">
    <source>
        <dbReference type="EMBL" id="RAK75841.1"/>
    </source>
</evidence>
<dbReference type="RefSeq" id="XP_040799851.1">
    <property type="nucleotide sequence ID" value="XM_040948698.1"/>
</dbReference>
<protein>
    <submittedName>
        <fullName evidence="1">Uncharacterized protein</fullName>
    </submittedName>
</protein>
<keyword evidence="2" id="KW-1185">Reference proteome</keyword>
<reference evidence="1 2" key="1">
    <citation type="submission" date="2018-02" db="EMBL/GenBank/DDBJ databases">
        <title>The genomes of Aspergillus section Nigri reveals drivers in fungal speciation.</title>
        <authorList>
            <consortium name="DOE Joint Genome Institute"/>
            <person name="Vesth T.C."/>
            <person name="Nybo J."/>
            <person name="Theobald S."/>
            <person name="Brandl J."/>
            <person name="Frisvad J.C."/>
            <person name="Nielsen K.F."/>
            <person name="Lyhne E.K."/>
            <person name="Kogle M.E."/>
            <person name="Kuo A."/>
            <person name="Riley R."/>
            <person name="Clum A."/>
            <person name="Nolan M."/>
            <person name="Lipzen A."/>
            <person name="Salamov A."/>
            <person name="Henrissat B."/>
            <person name="Wiebenga A."/>
            <person name="De vries R.P."/>
            <person name="Grigoriev I.V."/>
            <person name="Mortensen U.H."/>
            <person name="Andersen M.R."/>
            <person name="Baker S.E."/>
        </authorList>
    </citation>
    <scope>NUCLEOTIDE SEQUENCE [LARGE SCALE GENOMIC DNA]</scope>
    <source>
        <strain evidence="1 2">CBS 313.89</strain>
    </source>
</reference>
<gene>
    <name evidence="1" type="ORF">BO72DRAFT_497573</name>
</gene>
<dbReference type="EMBL" id="KZ824653">
    <property type="protein sequence ID" value="RAK75841.1"/>
    <property type="molecule type" value="Genomic_DNA"/>
</dbReference>
<organism evidence="1 2">
    <name type="scientific">Aspergillus fijiensis CBS 313.89</name>
    <dbReference type="NCBI Taxonomy" id="1448319"/>
    <lineage>
        <taxon>Eukaryota</taxon>
        <taxon>Fungi</taxon>
        <taxon>Dikarya</taxon>
        <taxon>Ascomycota</taxon>
        <taxon>Pezizomycotina</taxon>
        <taxon>Eurotiomycetes</taxon>
        <taxon>Eurotiomycetidae</taxon>
        <taxon>Eurotiales</taxon>
        <taxon>Aspergillaceae</taxon>
        <taxon>Aspergillus</taxon>
    </lineage>
</organism>
<name>A0A8G1VY18_9EURO</name>